<accession>D6ZFQ2</accession>
<dbReference type="Pfam" id="PF03816">
    <property type="entry name" value="LytR_cpsA_psr"/>
    <property type="match status" value="1"/>
</dbReference>
<comment type="similarity">
    <text evidence="1">Belongs to the LytR/CpsA/Psr (LCP) family.</text>
</comment>
<proteinExistence type="inferred from homology"/>
<dbReference type="InterPro" id="IPR050922">
    <property type="entry name" value="LytR/CpsA/Psr_CW_biosynth"/>
</dbReference>
<dbReference type="HOGENOM" id="CLU_016455_4_1_11"/>
<dbReference type="AlphaFoldDB" id="D6ZFQ2"/>
<dbReference type="EMBL" id="CP001958">
    <property type="protein sequence ID" value="ADG97776.1"/>
    <property type="molecule type" value="Genomic_DNA"/>
</dbReference>
<dbReference type="InterPro" id="IPR004474">
    <property type="entry name" value="LytR_CpsA_psr"/>
</dbReference>
<feature type="region of interest" description="Disordered" evidence="2">
    <location>
        <begin position="399"/>
        <end position="450"/>
    </location>
</feature>
<dbReference type="Proteomes" id="UP000002247">
    <property type="component" value="Chromosome"/>
</dbReference>
<dbReference type="eggNOG" id="COG1316">
    <property type="taxonomic scope" value="Bacteria"/>
</dbReference>
<evidence type="ECO:0000256" key="2">
    <source>
        <dbReference type="SAM" id="MobiDB-lite"/>
    </source>
</evidence>
<keyword evidence="5" id="KW-1185">Reference proteome</keyword>
<dbReference type="Gene3D" id="3.40.630.190">
    <property type="entry name" value="LCP protein"/>
    <property type="match status" value="1"/>
</dbReference>
<sequence length="450" mass="48328">MSWIGKRVFPGVSASWSCGFAGAASYAIAMNELRQMAGRHWAAGSPLRRKAVNRGPGRPGVSSHWTLKAVSALMAVLALAATGIGWRVYDQINQVGRGGDPLGPKSVDGSTNILLIGLDSRKDQDGKDLPSSLLEKLHAGDGDEGGYNTNTLILIHIPAGRGKAVAFSIPRDDYVTVRGIKGYSKIKIKEAYGLKKFEVENELVDKGESDRKTIEREGREAGRQETIRTVRELLGVPIDQYAEVNLVGFYDVAKALGGIEVCLNHAVYDDYSGANFRKGLQTLDASDALAFVRQRHGLDNGDLDRTHRQQAFLASVQHKLNSSGALSDLGRLRSLVSVVQKDVVLSPNWDVVSFIQKVQQNTGGEVEFRTLPVEGYETVDDQDVNIINPKKVAAEVQQAFGQRPAPPPPPSSSAVQAIGDGATRPAASGSSPETPDRGKPVETGGIPCVD</sequence>
<gene>
    <name evidence="4" type="ordered locus">Srot_1308</name>
</gene>
<dbReference type="PANTHER" id="PTHR33392:SF6">
    <property type="entry name" value="POLYISOPRENYL-TEICHOIC ACID--PEPTIDOGLYCAN TEICHOIC ACID TRANSFERASE TAGU"/>
    <property type="match status" value="1"/>
</dbReference>
<dbReference type="PANTHER" id="PTHR33392">
    <property type="entry name" value="POLYISOPRENYL-TEICHOIC ACID--PEPTIDOGLYCAN TEICHOIC ACID TRANSFERASE TAGU"/>
    <property type="match status" value="1"/>
</dbReference>
<dbReference type="STRING" id="640132.Srot_1308"/>
<dbReference type="KEGG" id="srt:Srot_1308"/>
<organism evidence="4 5">
    <name type="scientific">Segniliparus rotundus (strain ATCC BAA-972 / CDC 1076 / CIP 108378 / DSM 44985 / JCM 13578)</name>
    <dbReference type="NCBI Taxonomy" id="640132"/>
    <lineage>
        <taxon>Bacteria</taxon>
        <taxon>Bacillati</taxon>
        <taxon>Actinomycetota</taxon>
        <taxon>Actinomycetes</taxon>
        <taxon>Mycobacteriales</taxon>
        <taxon>Segniliparaceae</taxon>
        <taxon>Segniliparus</taxon>
    </lineage>
</organism>
<dbReference type="NCBIfam" id="TIGR00350">
    <property type="entry name" value="lytR_cpsA_psr"/>
    <property type="match status" value="1"/>
</dbReference>
<feature type="domain" description="Cell envelope-related transcriptional attenuator" evidence="3">
    <location>
        <begin position="148"/>
        <end position="321"/>
    </location>
</feature>
<evidence type="ECO:0000313" key="5">
    <source>
        <dbReference type="Proteomes" id="UP000002247"/>
    </source>
</evidence>
<protein>
    <submittedName>
        <fullName evidence="4">Cell envelope-related transcriptional attenuator</fullName>
    </submittedName>
</protein>
<evidence type="ECO:0000313" key="4">
    <source>
        <dbReference type="EMBL" id="ADG97776.1"/>
    </source>
</evidence>
<evidence type="ECO:0000256" key="1">
    <source>
        <dbReference type="ARBA" id="ARBA00006068"/>
    </source>
</evidence>
<reference evidence="4 5" key="1">
    <citation type="journal article" date="2010" name="Stand. Genomic Sci.">
        <title>Complete genome sequence of Segniliparus rotundus type strain (CDC 1076).</title>
        <authorList>
            <person name="Sikorski J."/>
            <person name="Lapidus A."/>
            <person name="Copeland A."/>
            <person name="Misra M."/>
            <person name="Glavina Del Rio T."/>
            <person name="Nolan M."/>
            <person name="Lucas S."/>
            <person name="Chen F."/>
            <person name="Tice H."/>
            <person name="Cheng J.F."/>
            <person name="Jando M."/>
            <person name="Schneider S."/>
            <person name="Bruce D."/>
            <person name="Goodwin L."/>
            <person name="Pitluck S."/>
            <person name="Liolios K."/>
            <person name="Mikhailova N."/>
            <person name="Pati A."/>
            <person name="Ivanova N."/>
            <person name="Mavromatis K."/>
            <person name="Chen A."/>
            <person name="Palaniappan K."/>
            <person name="Chertkov O."/>
            <person name="Land M."/>
            <person name="Hauser L."/>
            <person name="Chang Y.J."/>
            <person name="Jeffries C.D."/>
            <person name="Brettin T."/>
            <person name="Detter J.C."/>
            <person name="Han C."/>
            <person name="Rohde M."/>
            <person name="Goker M."/>
            <person name="Bristow J."/>
            <person name="Eisen J.A."/>
            <person name="Markowitz V."/>
            <person name="Hugenholtz P."/>
            <person name="Kyrpides N.C."/>
            <person name="Klenk H.P."/>
        </authorList>
    </citation>
    <scope>NUCLEOTIDE SEQUENCE [LARGE SCALE GENOMIC DNA]</scope>
    <source>
        <strain evidence="5">ATCC BAA-972 / CDC 1076 / CIP 108378 / DSM 44985 / JCM 13578</strain>
    </source>
</reference>
<evidence type="ECO:0000259" key="3">
    <source>
        <dbReference type="Pfam" id="PF03816"/>
    </source>
</evidence>
<name>D6ZFQ2_SEGRD</name>